<dbReference type="InParanoid" id="A0A7R8YTA9"/>
<feature type="compositionally biased region" description="Basic residues" evidence="7">
    <location>
        <begin position="132"/>
        <end position="144"/>
    </location>
</feature>
<evidence type="ECO:0000256" key="4">
    <source>
        <dbReference type="ARBA" id="ARBA00023125"/>
    </source>
</evidence>
<comment type="subunit">
    <text evidence="1">Self-associates forming complexes of several hundred monomers.</text>
</comment>
<feature type="domain" description="Myb/SANT-like DNA-binding" evidence="8">
    <location>
        <begin position="7"/>
        <end position="80"/>
    </location>
</feature>
<dbReference type="InterPro" id="IPR028002">
    <property type="entry name" value="Myb_DNA-bind_5"/>
</dbReference>
<evidence type="ECO:0000256" key="1">
    <source>
        <dbReference type="ARBA" id="ARBA00011764"/>
    </source>
</evidence>
<evidence type="ECO:0000256" key="3">
    <source>
        <dbReference type="ARBA" id="ARBA00023015"/>
    </source>
</evidence>
<feature type="compositionally biased region" description="Polar residues" evidence="7">
    <location>
        <begin position="116"/>
        <end position="130"/>
    </location>
</feature>
<name>A0A7R8YTA9_HERIL</name>
<organism evidence="9 10">
    <name type="scientific">Hermetia illucens</name>
    <name type="common">Black soldier fly</name>
    <dbReference type="NCBI Taxonomy" id="343691"/>
    <lineage>
        <taxon>Eukaryota</taxon>
        <taxon>Metazoa</taxon>
        <taxon>Ecdysozoa</taxon>
        <taxon>Arthropoda</taxon>
        <taxon>Hexapoda</taxon>
        <taxon>Insecta</taxon>
        <taxon>Pterygota</taxon>
        <taxon>Neoptera</taxon>
        <taxon>Endopterygota</taxon>
        <taxon>Diptera</taxon>
        <taxon>Brachycera</taxon>
        <taxon>Stratiomyomorpha</taxon>
        <taxon>Stratiomyidae</taxon>
        <taxon>Hermetiinae</taxon>
        <taxon>Hermetia</taxon>
    </lineage>
</organism>
<gene>
    <name evidence="9" type="ORF">HERILL_LOCUS7231</name>
</gene>
<evidence type="ECO:0000313" key="9">
    <source>
        <dbReference type="EMBL" id="CAD7084334.1"/>
    </source>
</evidence>
<dbReference type="OrthoDB" id="7543230at2759"/>
<keyword evidence="5" id="KW-0804">Transcription</keyword>
<evidence type="ECO:0000256" key="7">
    <source>
        <dbReference type="SAM" id="MobiDB-lite"/>
    </source>
</evidence>
<dbReference type="EMBL" id="LR899011">
    <property type="protein sequence ID" value="CAD7084334.1"/>
    <property type="molecule type" value="Genomic_DNA"/>
</dbReference>
<evidence type="ECO:0000256" key="2">
    <source>
        <dbReference type="ARBA" id="ARBA00016807"/>
    </source>
</evidence>
<proteinExistence type="predicted"/>
<protein>
    <recommendedName>
        <fullName evidence="2">Regulatory protein zeste</fullName>
    </recommendedName>
</protein>
<accession>A0A7R8YTA9</accession>
<reference evidence="9 10" key="1">
    <citation type="submission" date="2020-11" db="EMBL/GenBank/DDBJ databases">
        <authorList>
            <person name="Wallbank WR R."/>
            <person name="Pardo Diaz C."/>
            <person name="Kozak K."/>
            <person name="Martin S."/>
            <person name="Jiggins C."/>
            <person name="Moest M."/>
            <person name="Warren A I."/>
            <person name="Generalovic N T."/>
            <person name="Byers J.R.P. K."/>
            <person name="Montejo-Kovacevich G."/>
            <person name="Yen C E."/>
        </authorList>
    </citation>
    <scope>NUCLEOTIDE SEQUENCE [LARGE SCALE GENOMIC DNA]</scope>
</reference>
<dbReference type="AlphaFoldDB" id="A0A7R8YTA9"/>
<evidence type="ECO:0000256" key="5">
    <source>
        <dbReference type="ARBA" id="ARBA00023163"/>
    </source>
</evidence>
<keyword evidence="3" id="KW-0805">Transcription regulation</keyword>
<evidence type="ECO:0000256" key="6">
    <source>
        <dbReference type="ARBA" id="ARBA00025466"/>
    </source>
</evidence>
<dbReference type="Pfam" id="PF13873">
    <property type="entry name" value="Myb_DNA-bind_5"/>
    <property type="match status" value="1"/>
</dbReference>
<dbReference type="Proteomes" id="UP000594454">
    <property type="component" value="Chromosome 3"/>
</dbReference>
<sequence length="268" mass="30863">MSNFLKRGRKTSRDQVEMYVHFLEENPTVAMARSNPTNDSVINSLWESLTYRLNSSQQGPLKSLQQWQETFANWRYQLRFKTRKLIQRQGDALELLELSDLEERALRVFTNITFNDSEPAQTDNGSSATNRRFPRRKFTRKRTRSSTSPQDHCPVTRNSMSVDSSSSQIFEKQLDCETNSFYEYFAPEQKPQIINEPAATTPIFAETSSQTDKEISEIDPGGHPVVTHTTESQVDAINKLEKAVNSLNDTLKRLVQVQTDMLSTMNRR</sequence>
<keyword evidence="10" id="KW-1185">Reference proteome</keyword>
<keyword evidence="4" id="KW-0238">DNA-binding</keyword>
<comment type="function">
    <text evidence="6">Involved in transvection phenomena (= synapsis-dependent gene expression), where the synaptic pairing of chromosomes carrying genes with which zeste interacts influences the expression of these genes. Zeste binds to DNA and stimulates transcription from a nearby promoter.</text>
</comment>
<feature type="region of interest" description="Disordered" evidence="7">
    <location>
        <begin position="116"/>
        <end position="164"/>
    </location>
</feature>
<evidence type="ECO:0000313" key="10">
    <source>
        <dbReference type="Proteomes" id="UP000594454"/>
    </source>
</evidence>
<evidence type="ECO:0000259" key="8">
    <source>
        <dbReference type="Pfam" id="PF13873"/>
    </source>
</evidence>
<dbReference type="GO" id="GO:0003677">
    <property type="term" value="F:DNA binding"/>
    <property type="evidence" value="ECO:0007669"/>
    <property type="project" value="UniProtKB-KW"/>
</dbReference>